<keyword evidence="2" id="KW-1185">Reference proteome</keyword>
<evidence type="ECO:0000313" key="3">
    <source>
        <dbReference type="WBParaSite" id="OFLC_0001104701-mRNA-1"/>
    </source>
</evidence>
<dbReference type="AlphaFoldDB" id="A0A183HU85"/>
<gene>
    <name evidence="1" type="ORF">OFLC_LOCUS11047</name>
</gene>
<evidence type="ECO:0000313" key="2">
    <source>
        <dbReference type="Proteomes" id="UP000267606"/>
    </source>
</evidence>
<proteinExistence type="predicted"/>
<dbReference type="EMBL" id="UZAJ01015443">
    <property type="protein sequence ID" value="VDO73402.1"/>
    <property type="molecule type" value="Genomic_DNA"/>
</dbReference>
<name>A0A183HU85_9BILA</name>
<dbReference type="STRING" id="387005.A0A183HU85"/>
<evidence type="ECO:0000313" key="1">
    <source>
        <dbReference type="EMBL" id="VDO73402.1"/>
    </source>
</evidence>
<sequence>MILNALLQKSEAWNNKIIPVLASKATEQLDLPRWECRDNALSQLIVLVKYGYNGSDLIQCITNMAKNDEEPYVRGQALVFLNQIGNPVDVKNVAGYVLLSDSDSAPRLILLLHEFRGLKLMSRLEVI</sequence>
<reference evidence="3" key="1">
    <citation type="submission" date="2016-06" db="UniProtKB">
        <authorList>
            <consortium name="WormBaseParasite"/>
        </authorList>
    </citation>
    <scope>IDENTIFICATION</scope>
</reference>
<dbReference type="Proteomes" id="UP000267606">
    <property type="component" value="Unassembled WGS sequence"/>
</dbReference>
<dbReference type="WBParaSite" id="OFLC_0001104701-mRNA-1">
    <property type="protein sequence ID" value="OFLC_0001104701-mRNA-1"/>
    <property type="gene ID" value="OFLC_0001104701"/>
</dbReference>
<accession>A0A183HU85</accession>
<protein>
    <submittedName>
        <fullName evidence="3">HEAT repeat domain-containing protein</fullName>
    </submittedName>
</protein>
<organism evidence="3">
    <name type="scientific">Onchocerca flexuosa</name>
    <dbReference type="NCBI Taxonomy" id="387005"/>
    <lineage>
        <taxon>Eukaryota</taxon>
        <taxon>Metazoa</taxon>
        <taxon>Ecdysozoa</taxon>
        <taxon>Nematoda</taxon>
        <taxon>Chromadorea</taxon>
        <taxon>Rhabditida</taxon>
        <taxon>Spirurina</taxon>
        <taxon>Spiruromorpha</taxon>
        <taxon>Filarioidea</taxon>
        <taxon>Onchocercidae</taxon>
        <taxon>Onchocerca</taxon>
    </lineage>
</organism>
<reference evidence="1 2" key="2">
    <citation type="submission" date="2018-11" db="EMBL/GenBank/DDBJ databases">
        <authorList>
            <consortium name="Pathogen Informatics"/>
        </authorList>
    </citation>
    <scope>NUCLEOTIDE SEQUENCE [LARGE SCALE GENOMIC DNA]</scope>
</reference>